<dbReference type="NCBIfam" id="TIGR02937">
    <property type="entry name" value="sigma70-ECF"/>
    <property type="match status" value="1"/>
</dbReference>
<dbReference type="InterPro" id="IPR013325">
    <property type="entry name" value="RNA_pol_sigma_r2"/>
</dbReference>
<keyword evidence="5" id="KW-1185">Reference proteome</keyword>
<dbReference type="NCBIfam" id="NF007214">
    <property type="entry name" value="PRK09636.1"/>
    <property type="match status" value="1"/>
</dbReference>
<gene>
    <name evidence="4" type="primary">sigJ</name>
    <name evidence="4" type="ORF">MUG84_14440</name>
</gene>
<evidence type="ECO:0000259" key="3">
    <source>
        <dbReference type="Pfam" id="PF08281"/>
    </source>
</evidence>
<feature type="domain" description="RNA polymerase sigma factor 70 region 4 type 2" evidence="3">
    <location>
        <begin position="104"/>
        <end position="154"/>
    </location>
</feature>
<dbReference type="Gene3D" id="1.10.10.10">
    <property type="entry name" value="Winged helix-like DNA-binding domain superfamily/Winged helix DNA-binding domain"/>
    <property type="match status" value="1"/>
</dbReference>
<evidence type="ECO:0000313" key="4">
    <source>
        <dbReference type="EMBL" id="MCJ8012933.1"/>
    </source>
</evidence>
<dbReference type="SUPFAM" id="SSF88659">
    <property type="entry name" value="Sigma3 and sigma4 domains of RNA polymerase sigma factors"/>
    <property type="match status" value="1"/>
</dbReference>
<dbReference type="RefSeq" id="WP_244725758.1">
    <property type="nucleotide sequence ID" value="NZ_JALIRP010000005.1"/>
</dbReference>
<dbReference type="Pfam" id="PF04542">
    <property type="entry name" value="Sigma70_r2"/>
    <property type="match status" value="1"/>
</dbReference>
<evidence type="ECO:0000256" key="1">
    <source>
        <dbReference type="ARBA" id="ARBA00011344"/>
    </source>
</evidence>
<dbReference type="AlphaFoldDB" id="A0A9X2B6N8"/>
<organism evidence="4 5">
    <name type="scientific">Paenibacillus mangrovi</name>
    <dbReference type="NCBI Taxonomy" id="2931978"/>
    <lineage>
        <taxon>Bacteria</taxon>
        <taxon>Bacillati</taxon>
        <taxon>Bacillota</taxon>
        <taxon>Bacilli</taxon>
        <taxon>Bacillales</taxon>
        <taxon>Paenibacillaceae</taxon>
        <taxon>Paenibacillus</taxon>
    </lineage>
</organism>
<dbReference type="Gene3D" id="1.10.1740.10">
    <property type="match status" value="1"/>
</dbReference>
<dbReference type="InterPro" id="IPR036388">
    <property type="entry name" value="WH-like_DNA-bd_sf"/>
</dbReference>
<name>A0A9X2B6N8_9BACL</name>
<dbReference type="Gene3D" id="3.10.450.50">
    <property type="match status" value="1"/>
</dbReference>
<reference evidence="4" key="1">
    <citation type="submission" date="2022-04" db="EMBL/GenBank/DDBJ databases">
        <title>Paenibacillus mangrovi sp. nov., a novel endophytic bacterium isolated from bark of Kandelia candel.</title>
        <authorList>
            <person name="Tuo L."/>
        </authorList>
    </citation>
    <scope>NUCLEOTIDE SEQUENCE</scope>
    <source>
        <strain evidence="4">KQZ6P-2</strain>
    </source>
</reference>
<accession>A0A9X2B6N8</accession>
<dbReference type="InterPro" id="IPR052704">
    <property type="entry name" value="ECF_Sigma-70_Domain"/>
</dbReference>
<dbReference type="Pfam" id="PF08281">
    <property type="entry name" value="Sigma70_r4_2"/>
    <property type="match status" value="1"/>
</dbReference>
<dbReference type="InterPro" id="IPR032710">
    <property type="entry name" value="NTF2-like_dom_sf"/>
</dbReference>
<dbReference type="InterPro" id="IPR007627">
    <property type="entry name" value="RNA_pol_sigma70_r2"/>
</dbReference>
<dbReference type="InterPro" id="IPR013249">
    <property type="entry name" value="RNA_pol_sigma70_r4_t2"/>
</dbReference>
<dbReference type="Proteomes" id="UP001139347">
    <property type="component" value="Unassembled WGS sequence"/>
</dbReference>
<comment type="subunit">
    <text evidence="1">Interacts transiently with the RNA polymerase catalytic core formed by RpoA, RpoB, RpoC and RpoZ (2 alpha, 1 beta, 1 beta' and 1 omega subunit) to form the RNA polymerase holoenzyme that can initiate transcription.</text>
</comment>
<dbReference type="GO" id="GO:0003677">
    <property type="term" value="F:DNA binding"/>
    <property type="evidence" value="ECO:0007669"/>
    <property type="project" value="InterPro"/>
</dbReference>
<dbReference type="InterPro" id="IPR014284">
    <property type="entry name" value="RNA_pol_sigma-70_dom"/>
</dbReference>
<evidence type="ECO:0000313" key="5">
    <source>
        <dbReference type="Proteomes" id="UP001139347"/>
    </source>
</evidence>
<dbReference type="SUPFAM" id="SSF54427">
    <property type="entry name" value="NTF2-like"/>
    <property type="match status" value="1"/>
</dbReference>
<dbReference type="SUPFAM" id="SSF88946">
    <property type="entry name" value="Sigma2 domain of RNA polymerase sigma factors"/>
    <property type="match status" value="1"/>
</dbReference>
<dbReference type="EMBL" id="JALIRP010000005">
    <property type="protein sequence ID" value="MCJ8012933.1"/>
    <property type="molecule type" value="Genomic_DNA"/>
</dbReference>
<feature type="domain" description="RNA polymerase sigma-70 region 2" evidence="2">
    <location>
        <begin position="4"/>
        <end position="69"/>
    </location>
</feature>
<dbReference type="GO" id="GO:0016987">
    <property type="term" value="F:sigma factor activity"/>
    <property type="evidence" value="ECO:0007669"/>
    <property type="project" value="InterPro"/>
</dbReference>
<proteinExistence type="predicted"/>
<dbReference type="GO" id="GO:0006352">
    <property type="term" value="P:DNA-templated transcription initiation"/>
    <property type="evidence" value="ECO:0007669"/>
    <property type="project" value="InterPro"/>
</dbReference>
<sequence>MQELYERYKSLLFTLAYQMTGSVSDAEDAVQDVFVKIYDVKPERLTEPKAYLCKMVTNRCLDLLRSARKRREQYFGEWLPEPILTPAPDASETVIRGELLSYAMMVLLEMLSPAERAVFVLREALGFEHSAIAELLDKSEPNCRKLLSRARGKMGLSPDMDVPVHAEEASEAWVRRLLAAIESGQVNDVVSILSEDVVAITDGGGKAWAAVHPIRSADRVARFLLGLMHKAPEYVGEIEMELTDINGQAGLLIRSEDQIIAAVLLHVEADAVRNLYFIRNPDKLIFRQ</sequence>
<evidence type="ECO:0000259" key="2">
    <source>
        <dbReference type="Pfam" id="PF04542"/>
    </source>
</evidence>
<dbReference type="PANTHER" id="PTHR30173">
    <property type="entry name" value="SIGMA 19 FACTOR"/>
    <property type="match status" value="1"/>
</dbReference>
<comment type="caution">
    <text evidence="4">The sequence shown here is derived from an EMBL/GenBank/DDBJ whole genome shotgun (WGS) entry which is preliminary data.</text>
</comment>
<protein>
    <submittedName>
        <fullName evidence="4">RNA polymerase sigma factor SigJ</fullName>
    </submittedName>
</protein>
<dbReference type="PANTHER" id="PTHR30173:SF36">
    <property type="entry name" value="ECF RNA POLYMERASE SIGMA FACTOR SIGJ"/>
    <property type="match status" value="1"/>
</dbReference>
<dbReference type="InterPro" id="IPR013324">
    <property type="entry name" value="RNA_pol_sigma_r3/r4-like"/>
</dbReference>